<feature type="compositionally biased region" description="Pro residues" evidence="1">
    <location>
        <begin position="12"/>
        <end position="30"/>
    </location>
</feature>
<evidence type="ECO:0000313" key="2">
    <source>
        <dbReference type="EMBL" id="AKF08431.1"/>
    </source>
</evidence>
<dbReference type="KEGG" id="samy:DB32_005580"/>
<accession>A0A0F6W630</accession>
<proteinExistence type="predicted"/>
<keyword evidence="3" id="KW-1185">Reference proteome</keyword>
<dbReference type="EMBL" id="CP011125">
    <property type="protein sequence ID" value="AKF08431.1"/>
    <property type="molecule type" value="Genomic_DNA"/>
</dbReference>
<protein>
    <submittedName>
        <fullName evidence="2">Uncharacterized protein</fullName>
    </submittedName>
</protein>
<evidence type="ECO:0000313" key="3">
    <source>
        <dbReference type="Proteomes" id="UP000034883"/>
    </source>
</evidence>
<dbReference type="Proteomes" id="UP000034883">
    <property type="component" value="Chromosome"/>
</dbReference>
<sequence>MQNWPVGHCTPAIPPHIAPPPAAPPPPPVGSPGGHSRTIQAQRPFASRAHAGPATVTPSAQGLFGICGRGPQALSSHESPPAC</sequence>
<gene>
    <name evidence="2" type="ORF">DB32_005580</name>
</gene>
<evidence type="ECO:0000256" key="1">
    <source>
        <dbReference type="SAM" id="MobiDB-lite"/>
    </source>
</evidence>
<organism evidence="2 3">
    <name type="scientific">Sandaracinus amylolyticus</name>
    <dbReference type="NCBI Taxonomy" id="927083"/>
    <lineage>
        <taxon>Bacteria</taxon>
        <taxon>Pseudomonadati</taxon>
        <taxon>Myxococcota</taxon>
        <taxon>Polyangia</taxon>
        <taxon>Polyangiales</taxon>
        <taxon>Sandaracinaceae</taxon>
        <taxon>Sandaracinus</taxon>
    </lineage>
</organism>
<dbReference type="AlphaFoldDB" id="A0A0F6W630"/>
<dbReference type="STRING" id="927083.DB32_005580"/>
<name>A0A0F6W630_9BACT</name>
<feature type="region of interest" description="Disordered" evidence="1">
    <location>
        <begin position="1"/>
        <end position="57"/>
    </location>
</feature>
<reference evidence="2 3" key="1">
    <citation type="submission" date="2015-03" db="EMBL/GenBank/DDBJ databases">
        <title>Genome assembly of Sandaracinus amylolyticus DSM 53668.</title>
        <authorList>
            <person name="Sharma G."/>
            <person name="Subramanian S."/>
        </authorList>
    </citation>
    <scope>NUCLEOTIDE SEQUENCE [LARGE SCALE GENOMIC DNA]</scope>
    <source>
        <strain evidence="2 3">DSM 53668</strain>
    </source>
</reference>